<organism evidence="10 11">
    <name type="scientific">Humibacillus xanthopallidus</name>
    <dbReference type="NCBI Taxonomy" id="412689"/>
    <lineage>
        <taxon>Bacteria</taxon>
        <taxon>Bacillati</taxon>
        <taxon>Actinomycetota</taxon>
        <taxon>Actinomycetes</taxon>
        <taxon>Micrococcales</taxon>
        <taxon>Intrasporangiaceae</taxon>
        <taxon>Humibacillus</taxon>
    </lineage>
</organism>
<comment type="caution">
    <text evidence="6">Lacks conserved residue(s) required for the propagation of feature annotation.</text>
</comment>
<evidence type="ECO:0000259" key="7">
    <source>
        <dbReference type="Pfam" id="PF00501"/>
    </source>
</evidence>
<dbReference type="InterPro" id="IPR045851">
    <property type="entry name" value="AMP-bd_C_sf"/>
</dbReference>
<evidence type="ECO:0000313" key="11">
    <source>
        <dbReference type="Proteomes" id="UP000320085"/>
    </source>
</evidence>
<dbReference type="GO" id="GO:0016208">
    <property type="term" value="F:AMP binding"/>
    <property type="evidence" value="ECO:0007669"/>
    <property type="project" value="InterPro"/>
</dbReference>
<comment type="PTM">
    <text evidence="6">Acetylated. Deacetylation by the SIR2-homolog deacetylase activates the enzyme.</text>
</comment>
<dbReference type="PANTHER" id="PTHR24095">
    <property type="entry name" value="ACETYL-COENZYME A SYNTHETASE"/>
    <property type="match status" value="1"/>
</dbReference>
<feature type="binding site" evidence="6">
    <location>
        <begin position="201"/>
        <end position="204"/>
    </location>
    <ligand>
        <name>CoA</name>
        <dbReference type="ChEBI" id="CHEBI:57287"/>
    </ligand>
</feature>
<dbReference type="GO" id="GO:0046872">
    <property type="term" value="F:metal ion binding"/>
    <property type="evidence" value="ECO:0007669"/>
    <property type="project" value="UniProtKB-KW"/>
</dbReference>
<dbReference type="NCBIfam" id="TIGR02188">
    <property type="entry name" value="Ac_CoA_lig_AcsA"/>
    <property type="match status" value="1"/>
</dbReference>
<dbReference type="NCBIfam" id="NF001208">
    <property type="entry name" value="PRK00174.1"/>
    <property type="match status" value="1"/>
</dbReference>
<feature type="domain" description="AMP-dependent synthetase/ligase" evidence="7">
    <location>
        <begin position="94"/>
        <end position="488"/>
    </location>
</feature>
<dbReference type="InterPro" id="IPR025110">
    <property type="entry name" value="AMP-bd_C"/>
</dbReference>
<protein>
    <recommendedName>
        <fullName evidence="6">Acetyl-coenzyme A synthetase</fullName>
        <shortName evidence="6">AcCoA synthetase</shortName>
        <shortName evidence="6">Acs</shortName>
        <ecNumber evidence="6">6.2.1.1</ecNumber>
    </recommendedName>
    <alternativeName>
        <fullName evidence="6">Acetate--CoA ligase</fullName>
    </alternativeName>
    <alternativeName>
        <fullName evidence="6">Acyl-activating enzyme</fullName>
    </alternativeName>
</protein>
<evidence type="ECO:0000256" key="6">
    <source>
        <dbReference type="HAMAP-Rule" id="MF_01123"/>
    </source>
</evidence>
<evidence type="ECO:0000259" key="8">
    <source>
        <dbReference type="Pfam" id="PF13193"/>
    </source>
</evidence>
<dbReference type="Proteomes" id="UP000320085">
    <property type="component" value="Unassembled WGS sequence"/>
</dbReference>
<evidence type="ECO:0000256" key="5">
    <source>
        <dbReference type="ARBA" id="ARBA00022990"/>
    </source>
</evidence>
<dbReference type="GO" id="GO:0005524">
    <property type="term" value="F:ATP binding"/>
    <property type="evidence" value="ECO:0007669"/>
    <property type="project" value="UniProtKB-KW"/>
</dbReference>
<feature type="domain" description="Acetyl-coenzyme A synthetase N-terminal" evidence="9">
    <location>
        <begin position="36"/>
        <end position="90"/>
    </location>
</feature>
<feature type="binding site" evidence="6">
    <location>
        <position position="550"/>
    </location>
    <ligand>
        <name>Mg(2+)</name>
        <dbReference type="ChEBI" id="CHEBI:18420"/>
    </ligand>
</feature>
<dbReference type="InterPro" id="IPR000873">
    <property type="entry name" value="AMP-dep_synth/lig_dom"/>
</dbReference>
<feature type="binding site" evidence="6">
    <location>
        <position position="534"/>
    </location>
    <ligand>
        <name>CoA</name>
        <dbReference type="ChEBI" id="CHEBI:57287"/>
    </ligand>
</feature>
<keyword evidence="6" id="KW-0479">Metal-binding</keyword>
<dbReference type="GO" id="GO:0003987">
    <property type="term" value="F:acetate-CoA ligase activity"/>
    <property type="evidence" value="ECO:0007669"/>
    <property type="project" value="UniProtKB-UniRule"/>
</dbReference>
<feature type="binding site" evidence="6">
    <location>
        <position position="553"/>
    </location>
    <ligand>
        <name>Mg(2+)</name>
        <dbReference type="ChEBI" id="CHEBI:18420"/>
    </ligand>
</feature>
<dbReference type="Pfam" id="PF16177">
    <property type="entry name" value="ACAS_N"/>
    <property type="match status" value="1"/>
</dbReference>
<dbReference type="RefSeq" id="WP_141824514.1">
    <property type="nucleotide sequence ID" value="NZ_BAAAQC010000013.1"/>
</dbReference>
<dbReference type="HAMAP" id="MF_01123">
    <property type="entry name" value="Ac_CoA_synth"/>
    <property type="match status" value="1"/>
</dbReference>
<feature type="binding site" evidence="6">
    <location>
        <position position="320"/>
    </location>
    <ligand>
        <name>CoA</name>
        <dbReference type="ChEBI" id="CHEBI:57287"/>
    </ligand>
</feature>
<feature type="binding site" evidence="6">
    <location>
        <position position="548"/>
    </location>
    <ligand>
        <name>Mg(2+)</name>
        <dbReference type="ChEBI" id="CHEBI:18420"/>
    </ligand>
</feature>
<proteinExistence type="inferred from homology"/>
<feature type="binding site" evidence="6">
    <location>
        <begin position="420"/>
        <end position="425"/>
    </location>
    <ligand>
        <name>ATP</name>
        <dbReference type="ChEBI" id="CHEBI:30616"/>
    </ligand>
</feature>
<comment type="function">
    <text evidence="6">Catalyzes the conversion of acetate into acetyl-CoA (AcCoA), an essential intermediate at the junction of anabolic and catabolic pathways. AcsA undergoes a two-step reaction. In the first half reaction, AcsA combines acetate with ATP to form acetyl-adenylate (AcAMP) intermediate. In the second half reaction, it can then transfer the acetyl group from AcAMP to the sulfhydryl group of CoA, forming the product AcCoA.</text>
</comment>
<keyword evidence="2 6" id="KW-0436">Ligase</keyword>
<dbReference type="PANTHER" id="PTHR24095:SF14">
    <property type="entry name" value="ACETYL-COENZYME A SYNTHETASE 1"/>
    <property type="match status" value="1"/>
</dbReference>
<dbReference type="EC" id="6.2.1.1" evidence="6"/>
<name>A0A543PMH8_9MICO</name>
<keyword evidence="5 6" id="KW-0007">Acetylation</keyword>
<dbReference type="Gene3D" id="3.40.50.12780">
    <property type="entry name" value="N-terminal domain of ligase-like"/>
    <property type="match status" value="1"/>
</dbReference>
<keyword evidence="6" id="KW-0460">Magnesium</keyword>
<dbReference type="AlphaFoldDB" id="A0A543PMH8"/>
<dbReference type="InterPro" id="IPR032387">
    <property type="entry name" value="ACAS_N"/>
</dbReference>
<dbReference type="CDD" id="cd05966">
    <property type="entry name" value="ACS"/>
    <property type="match status" value="1"/>
</dbReference>
<comment type="caution">
    <text evidence="10">The sequence shown here is derived from an EMBL/GenBank/DDBJ whole genome shotgun (WGS) entry which is preliminary data.</text>
</comment>
<evidence type="ECO:0000256" key="2">
    <source>
        <dbReference type="ARBA" id="ARBA00022598"/>
    </source>
</evidence>
<feature type="binding site" evidence="6">
    <location>
        <position position="526"/>
    </location>
    <ligand>
        <name>ATP</name>
        <dbReference type="ChEBI" id="CHEBI:30616"/>
    </ligand>
</feature>
<accession>A0A543PMH8</accession>
<dbReference type="PROSITE" id="PS00455">
    <property type="entry name" value="AMP_BINDING"/>
    <property type="match status" value="1"/>
</dbReference>
<dbReference type="InterPro" id="IPR020845">
    <property type="entry name" value="AMP-binding_CS"/>
</dbReference>
<dbReference type="FunFam" id="3.40.50.12780:FF:000001">
    <property type="entry name" value="Acetyl-coenzyme A synthetase"/>
    <property type="match status" value="1"/>
</dbReference>
<comment type="catalytic activity">
    <reaction evidence="6">
        <text>acetate + ATP + CoA = acetyl-CoA + AMP + diphosphate</text>
        <dbReference type="Rhea" id="RHEA:23176"/>
        <dbReference type="ChEBI" id="CHEBI:30089"/>
        <dbReference type="ChEBI" id="CHEBI:30616"/>
        <dbReference type="ChEBI" id="CHEBI:33019"/>
        <dbReference type="ChEBI" id="CHEBI:57287"/>
        <dbReference type="ChEBI" id="CHEBI:57288"/>
        <dbReference type="ChEBI" id="CHEBI:456215"/>
        <dbReference type="EC" id="6.2.1.1"/>
    </reaction>
</comment>
<reference evidence="10 11" key="1">
    <citation type="submission" date="2019-06" db="EMBL/GenBank/DDBJ databases">
        <title>Sequencing the genomes of 1000 actinobacteria strains.</title>
        <authorList>
            <person name="Klenk H.-P."/>
        </authorList>
    </citation>
    <scope>NUCLEOTIDE SEQUENCE [LARGE SCALE GENOMIC DNA]</scope>
    <source>
        <strain evidence="10 11">DSM 21776</strain>
    </source>
</reference>
<keyword evidence="3 6" id="KW-0547">Nucleotide-binding</keyword>
<dbReference type="InterPro" id="IPR011904">
    <property type="entry name" value="Ac_CoA_lig"/>
</dbReference>
<dbReference type="GO" id="GO:0005829">
    <property type="term" value="C:cytosol"/>
    <property type="evidence" value="ECO:0007669"/>
    <property type="project" value="TreeGrafter"/>
</dbReference>
<feature type="binding site" evidence="6">
    <location>
        <position position="511"/>
    </location>
    <ligand>
        <name>ATP</name>
        <dbReference type="ChEBI" id="CHEBI:30616"/>
    </ligand>
</feature>
<keyword evidence="4 6" id="KW-0067">ATP-binding</keyword>
<evidence type="ECO:0000256" key="3">
    <source>
        <dbReference type="ARBA" id="ARBA00022741"/>
    </source>
</evidence>
<feature type="domain" description="AMP-binding enzyme C-terminal" evidence="8">
    <location>
        <begin position="542"/>
        <end position="627"/>
    </location>
</feature>
<evidence type="ECO:0000259" key="9">
    <source>
        <dbReference type="Pfam" id="PF16177"/>
    </source>
</evidence>
<evidence type="ECO:0000313" key="10">
    <source>
        <dbReference type="EMBL" id="TQN45267.1"/>
    </source>
</evidence>
<dbReference type="Pfam" id="PF00501">
    <property type="entry name" value="AMP-binding"/>
    <property type="match status" value="1"/>
</dbReference>
<feature type="binding site" evidence="6">
    <location>
        <begin position="396"/>
        <end position="398"/>
    </location>
    <ligand>
        <name>ATP</name>
        <dbReference type="ChEBI" id="CHEBI:30616"/>
    </ligand>
</feature>
<comment type="similarity">
    <text evidence="1 6">Belongs to the ATP-dependent AMP-binding enzyme family.</text>
</comment>
<evidence type="ECO:0000256" key="4">
    <source>
        <dbReference type="ARBA" id="ARBA00022840"/>
    </source>
</evidence>
<gene>
    <name evidence="6" type="primary">acsA</name>
    <name evidence="10" type="ORF">FHX52_4506</name>
</gene>
<evidence type="ECO:0000256" key="1">
    <source>
        <dbReference type="ARBA" id="ARBA00006432"/>
    </source>
</evidence>
<dbReference type="InterPro" id="IPR042099">
    <property type="entry name" value="ANL_N_sf"/>
</dbReference>
<sequence>MRKVNTVSEETLDNLVHEGQTFPPPPAFAAQANGAADLYDQAAADHEGFWAEQARTYLTWSTPFTQSLDWSNPPFAKWFADGELNACVNAVDRHVAQGRGDKVAIHFVGEPEGDTRDITYSDLHAEVQRAANALADLGVGKGDTVAIYLPMIPEAAVAMLACARLGAPHSVVFGGFSAEALHSRINDAEAKVVITSDGGYRRGAPSALKPAVDAALDHGDTSVEHVLVVRRTGQDTAWNDRDVWWHEALERAAPTHEAQPFEAEHPLFILYTSGTTGKPKGIFHTTGGYLTQAAYTNAVVHDVHRDTDVYWCTADIGWVTGHSYIVYGPLTNGVTQVMYEGTPDTPHQGRWWEIIQDLKVTILYTAPTAVRTFMKWGADIPAKFDMSSLRLLGSVGEPINPEAWLWYHKHIGGGRAPIVDTWWQTETGAIMISPLPGVTTLEPGSAQKPIPGISAEILDDEGKPFTTPEQVGYLVLTKPWPSMLRGIWGDPERYKETYWSRFGEKYYFAGDGAKYDADGNIWLLGRVDDVMNVSGHRLSTAEIESALVSHPKVAEAAVVGANDETTGQAVCAFVILRQEFVEEADEPGEGKDLVQELRNHVAKEIGPIAKPRSIMIVGELPKTRSGKIMRRLLRDVAEGREVGDVTTLADSSVMDLIKTGMTKG</sequence>
<dbReference type="GO" id="GO:0019427">
    <property type="term" value="P:acetyl-CoA biosynthetic process from acetate"/>
    <property type="evidence" value="ECO:0007669"/>
    <property type="project" value="UniProtKB-UniRule"/>
</dbReference>
<dbReference type="Pfam" id="PF13193">
    <property type="entry name" value="AMP-binding_C"/>
    <property type="match status" value="1"/>
</dbReference>
<feature type="binding site" evidence="6">
    <location>
        <position position="537"/>
    </location>
    <ligand>
        <name>ATP</name>
        <dbReference type="ChEBI" id="CHEBI:30616"/>
    </ligand>
</feature>
<dbReference type="SUPFAM" id="SSF56801">
    <property type="entry name" value="Acetyl-CoA synthetase-like"/>
    <property type="match status" value="1"/>
</dbReference>
<dbReference type="Gene3D" id="3.30.300.30">
    <property type="match status" value="1"/>
</dbReference>
<dbReference type="OrthoDB" id="9803968at2"/>
<feature type="modified residue" description="N6-acetyllysine" evidence="6">
    <location>
        <position position="627"/>
    </location>
</feature>
<comment type="cofactor">
    <cofactor evidence="6">
        <name>Mg(2+)</name>
        <dbReference type="ChEBI" id="CHEBI:18420"/>
    </cofactor>
</comment>
<dbReference type="EMBL" id="VFQF01000003">
    <property type="protein sequence ID" value="TQN45267.1"/>
    <property type="molecule type" value="Genomic_DNA"/>
</dbReference>